<sequence length="330" mass="38465">MKRHLPLRFTLFLASLCLSFASHSENNDFSGNAELQTFIQEMSEEHEFDRDRLQKLFDDARQHQSILDAISRPAESKPWHKYRPIFVTPERTNGGVRFWRENQDTLQRAEEKYGVPPQIITAIIGVETRYGRHAGRYRVLDALATLAFAYPPRSSFFRKELKEYLLMTREEDLDPLEQKGSYAGAMGMPQFISSSFRNYAIDFDGDGKRDLWDNPDDVIGSVANYFHEHRWKPGQPIAHKVKVHGKKYRSLISDNLRARYSQQELLDNGVILPRDIPRDIKGTLIELETEEGPEYWVTWHNFYVISRYNHSALYSMAVYQLSELIATARN</sequence>
<dbReference type="GO" id="GO:0009253">
    <property type="term" value="P:peptidoglycan catabolic process"/>
    <property type="evidence" value="ECO:0007669"/>
    <property type="project" value="TreeGrafter"/>
</dbReference>
<dbReference type="Gene3D" id="1.10.8.350">
    <property type="entry name" value="Bacterial muramidase"/>
    <property type="match status" value="1"/>
</dbReference>
<evidence type="ECO:0000259" key="3">
    <source>
        <dbReference type="Pfam" id="PF13406"/>
    </source>
</evidence>
<proteinExistence type="predicted"/>
<dbReference type="RefSeq" id="WP_134081154.1">
    <property type="nucleotide sequence ID" value="NZ_SOQX01000001.1"/>
</dbReference>
<dbReference type="PANTHER" id="PTHR30163">
    <property type="entry name" value="MEMBRANE-BOUND LYTIC MUREIN TRANSGLYCOSYLASE B"/>
    <property type="match status" value="1"/>
</dbReference>
<feature type="domain" description="Transglycosylase SLT" evidence="3">
    <location>
        <begin position="32"/>
        <end position="323"/>
    </location>
</feature>
<dbReference type="EMBL" id="SOQX01000001">
    <property type="protein sequence ID" value="TDY04335.1"/>
    <property type="molecule type" value="Genomic_DNA"/>
</dbReference>
<dbReference type="InterPro" id="IPR023346">
    <property type="entry name" value="Lysozyme-like_dom_sf"/>
</dbReference>
<dbReference type="AlphaFoldDB" id="A0A4V3H4S8"/>
<evidence type="ECO:0000313" key="5">
    <source>
        <dbReference type="Proteomes" id="UP000294914"/>
    </source>
</evidence>
<dbReference type="GO" id="GO:0008933">
    <property type="term" value="F:peptidoglycan lytic transglycosylase activity"/>
    <property type="evidence" value="ECO:0007669"/>
    <property type="project" value="TreeGrafter"/>
</dbReference>
<feature type="active site" evidence="1">
    <location>
        <position position="127"/>
    </location>
</feature>
<feature type="chain" id="PRO_5020229118" evidence="2">
    <location>
        <begin position="25"/>
        <end position="330"/>
    </location>
</feature>
<dbReference type="InterPro" id="IPR011757">
    <property type="entry name" value="Lytic_transglycosylase_MltB"/>
</dbReference>
<dbReference type="Pfam" id="PF13406">
    <property type="entry name" value="SLT_2"/>
    <property type="match status" value="1"/>
</dbReference>
<dbReference type="FunFam" id="1.10.8.350:FF:000001">
    <property type="entry name" value="Lytic murein transglycosylase B"/>
    <property type="match status" value="1"/>
</dbReference>
<dbReference type="PANTHER" id="PTHR30163:SF9">
    <property type="entry name" value="MEMBRANE-BOUND LYTIC MUREIN TRANSGLYCOSYLASE B"/>
    <property type="match status" value="1"/>
</dbReference>
<reference evidence="4 5" key="1">
    <citation type="submission" date="2019-03" db="EMBL/GenBank/DDBJ databases">
        <title>Genomic Encyclopedia of Type Strains, Phase IV (KMG-IV): sequencing the most valuable type-strain genomes for metagenomic binning, comparative biology and taxonomic classification.</title>
        <authorList>
            <person name="Goeker M."/>
        </authorList>
    </citation>
    <scope>NUCLEOTIDE SEQUENCE [LARGE SCALE GENOMIC DNA]</scope>
    <source>
        <strain evidence="4 5">DSM 16326</strain>
    </source>
</reference>
<dbReference type="NCBIfam" id="TIGR02282">
    <property type="entry name" value="MltB"/>
    <property type="match status" value="1"/>
</dbReference>
<dbReference type="InterPro" id="IPR043426">
    <property type="entry name" value="MltB-like"/>
</dbReference>
<dbReference type="Gene3D" id="1.10.530.10">
    <property type="match status" value="1"/>
</dbReference>
<evidence type="ECO:0000313" key="4">
    <source>
        <dbReference type="EMBL" id="TDY04335.1"/>
    </source>
</evidence>
<dbReference type="InterPro" id="IPR031304">
    <property type="entry name" value="SLT_2"/>
</dbReference>
<gene>
    <name evidence="4" type="ORF">EDC23_0710</name>
</gene>
<organism evidence="4 5">
    <name type="scientific">Thiohalophilus thiocyanatoxydans</name>
    <dbReference type="NCBI Taxonomy" id="381308"/>
    <lineage>
        <taxon>Bacteria</taxon>
        <taxon>Pseudomonadati</taxon>
        <taxon>Pseudomonadota</taxon>
        <taxon>Gammaproteobacteria</taxon>
        <taxon>Thiohalomonadales</taxon>
        <taxon>Thiohalophilaceae</taxon>
        <taxon>Thiohalophilus</taxon>
    </lineage>
</organism>
<evidence type="ECO:0000256" key="1">
    <source>
        <dbReference type="PIRSR" id="PIRSR611757-1"/>
    </source>
</evidence>
<dbReference type="OrthoDB" id="9772911at2"/>
<evidence type="ECO:0000256" key="2">
    <source>
        <dbReference type="SAM" id="SignalP"/>
    </source>
</evidence>
<protein>
    <submittedName>
        <fullName evidence="4">Membrane-bound lytic murein transglycosylase B</fullName>
    </submittedName>
</protein>
<dbReference type="Proteomes" id="UP000294914">
    <property type="component" value="Unassembled WGS sequence"/>
</dbReference>
<accession>A0A4V3H4S8</accession>
<keyword evidence="5" id="KW-1185">Reference proteome</keyword>
<name>A0A4V3H4S8_9GAMM</name>
<comment type="caution">
    <text evidence="4">The sequence shown here is derived from an EMBL/GenBank/DDBJ whole genome shotgun (WGS) entry which is preliminary data.</text>
</comment>
<keyword evidence="2" id="KW-0732">Signal</keyword>
<dbReference type="SUPFAM" id="SSF53955">
    <property type="entry name" value="Lysozyme-like"/>
    <property type="match status" value="1"/>
</dbReference>
<feature type="signal peptide" evidence="2">
    <location>
        <begin position="1"/>
        <end position="24"/>
    </location>
</feature>
<dbReference type="CDD" id="cd13399">
    <property type="entry name" value="Slt35-like"/>
    <property type="match status" value="1"/>
</dbReference>